<dbReference type="AlphaFoldDB" id="A0A250X1W8"/>
<feature type="non-terminal residue" evidence="2">
    <location>
        <position position="1"/>
    </location>
</feature>
<protein>
    <submittedName>
        <fullName evidence="2">Uncharacterized protein</fullName>
    </submittedName>
</protein>
<comment type="caution">
    <text evidence="2">The sequence shown here is derived from an EMBL/GenBank/DDBJ whole genome shotgun (WGS) entry which is preliminary data.</text>
</comment>
<keyword evidence="3" id="KW-1185">Reference proteome</keyword>
<dbReference type="EMBL" id="BEGY01000021">
    <property type="protein sequence ID" value="GAX77046.1"/>
    <property type="molecule type" value="Genomic_DNA"/>
</dbReference>
<dbReference type="Proteomes" id="UP000232323">
    <property type="component" value="Unassembled WGS sequence"/>
</dbReference>
<evidence type="ECO:0000256" key="1">
    <source>
        <dbReference type="SAM" id="MobiDB-lite"/>
    </source>
</evidence>
<sequence length="256" mass="26511">PSPPSPPPPSPTPPSPVSPSPLPPSPPLPSPQPPEPSPPFPSPFPNPPPSPHPLSPSNPPLFPASSSPLVYTPLFFPLPPGPVASITNPPGFPSPPQAPVQVPAGFPWGSCNNNGPVGYTLTFLGFSPGSSTAFTTLGFNIVVLNTSKLPNFKLAIIVFPIPFNVVNEIQNAIFNGASVQLGFQTFSQGTIFYITGFPSVPPASVVQGSGELGAGLNFSFEVPTYLASLNMLLSQPVYSVYSLNGQTCPVGVLVVD</sequence>
<accession>A0A250X1W8</accession>
<evidence type="ECO:0000313" key="2">
    <source>
        <dbReference type="EMBL" id="GAX77046.1"/>
    </source>
</evidence>
<feature type="region of interest" description="Disordered" evidence="1">
    <location>
        <begin position="1"/>
        <end position="59"/>
    </location>
</feature>
<name>A0A250X1W8_9CHLO</name>
<organism evidence="2 3">
    <name type="scientific">Chlamydomonas eustigma</name>
    <dbReference type="NCBI Taxonomy" id="1157962"/>
    <lineage>
        <taxon>Eukaryota</taxon>
        <taxon>Viridiplantae</taxon>
        <taxon>Chlorophyta</taxon>
        <taxon>core chlorophytes</taxon>
        <taxon>Chlorophyceae</taxon>
        <taxon>CS clade</taxon>
        <taxon>Chlamydomonadales</taxon>
        <taxon>Chlamydomonadaceae</taxon>
        <taxon>Chlamydomonas</taxon>
    </lineage>
</organism>
<proteinExistence type="predicted"/>
<dbReference type="PRINTS" id="PR01217">
    <property type="entry name" value="PRICHEXTENSN"/>
</dbReference>
<gene>
    <name evidence="2" type="ORF">CEUSTIGMA_g4493.t1</name>
</gene>
<evidence type="ECO:0000313" key="3">
    <source>
        <dbReference type="Proteomes" id="UP000232323"/>
    </source>
</evidence>
<reference evidence="2 3" key="1">
    <citation type="submission" date="2017-08" db="EMBL/GenBank/DDBJ databases">
        <title>Acidophilic green algal genome provides insights into adaptation to an acidic environment.</title>
        <authorList>
            <person name="Hirooka S."/>
            <person name="Hirose Y."/>
            <person name="Kanesaki Y."/>
            <person name="Higuchi S."/>
            <person name="Fujiwara T."/>
            <person name="Onuma R."/>
            <person name="Era A."/>
            <person name="Ohbayashi R."/>
            <person name="Uzuka A."/>
            <person name="Nozaki H."/>
            <person name="Yoshikawa H."/>
            <person name="Miyagishima S.Y."/>
        </authorList>
    </citation>
    <scope>NUCLEOTIDE SEQUENCE [LARGE SCALE GENOMIC DNA]</scope>
    <source>
        <strain evidence="2 3">NIES-2499</strain>
    </source>
</reference>